<comment type="caution">
    <text evidence="3">The sequence shown here is derived from an EMBL/GenBank/DDBJ whole genome shotgun (WGS) entry which is preliminary data.</text>
</comment>
<evidence type="ECO:0000313" key="4">
    <source>
        <dbReference type="Proteomes" id="UP001369086"/>
    </source>
</evidence>
<name>A0ABR0Y1R4_HUSHU</name>
<keyword evidence="1" id="KW-0175">Coiled coil</keyword>
<evidence type="ECO:0000256" key="2">
    <source>
        <dbReference type="SAM" id="MobiDB-lite"/>
    </source>
</evidence>
<feature type="region of interest" description="Disordered" evidence="2">
    <location>
        <begin position="82"/>
        <end position="113"/>
    </location>
</feature>
<evidence type="ECO:0000256" key="1">
    <source>
        <dbReference type="SAM" id="Coils"/>
    </source>
</evidence>
<accession>A0ABR0Y1R4</accession>
<dbReference type="Proteomes" id="UP001369086">
    <property type="component" value="Unassembled WGS sequence"/>
</dbReference>
<evidence type="ECO:0000313" key="3">
    <source>
        <dbReference type="EMBL" id="KAK6466605.1"/>
    </source>
</evidence>
<organism evidence="3 4">
    <name type="scientific">Huso huso</name>
    <name type="common">Beluga</name>
    <name type="synonym">Acipenser huso</name>
    <dbReference type="NCBI Taxonomy" id="61971"/>
    <lineage>
        <taxon>Eukaryota</taxon>
        <taxon>Metazoa</taxon>
        <taxon>Chordata</taxon>
        <taxon>Craniata</taxon>
        <taxon>Vertebrata</taxon>
        <taxon>Euteleostomi</taxon>
        <taxon>Actinopterygii</taxon>
        <taxon>Chondrostei</taxon>
        <taxon>Acipenseriformes</taxon>
        <taxon>Acipenseridae</taxon>
        <taxon>Huso</taxon>
    </lineage>
</organism>
<sequence length="808" mass="92283">SGRCCRFKEVWKQEPEYRNWLADMNNCVHRAFCKYCRKSFDVGNMGVSALKSHMRGQGHAKAAAQLERYEPIITSFFTFQNKETQSDQRSRTAAPIGRPSGEGMDEGTSTVPHASSSVSSFVLSDSVLEAEIRWAVKVVLSRYSFNSCTDVSKLFSSMFPDSDIVQHFSCSATKCAYLVCFGLAPYFKERLIEEVRLSNCYAVSFNVCLNEVTQTDQVDLVISYWNEKDGKVAVRYLGSEFLGHTRAEELLESFKWSLTPLDPKKLLQMSMDGPRVNWKFLRDLEVDRKKEDPTLPDLINLGSCGRHVVHSSLQCGANETGWMLGELLGALWQLFHDTPARRDDYTKITGNTHFPLKFCPHRWVENLKVAERALELWPNVIQFIDVYKKLPVSKVPNSASYSLVKQAAADPLCEAKLQFFASVARQLKPFLEKFQTNAPMLPFLAEELQALLSSLLSRFIKKDVLGKANTVIKLLKIDPLDKTLHVAHKRLDLGFATNRALEQASEKLADGVRGMEFKMECITFLASTTKKLLEINPLLNPMVRYLAALSPRFMVMSEQDATAKFERLLQILLNAKWHTATQCKEILAAYMLFLTEMIRNHKTEFQNFGQNDSEPCRADEFFGRFFDGRPEFKKLWDLFKLLLTLSHGQTAVEQGHSVNKDMFVENLKEKTIVAQRIVRDSLSSLGENHTDLAITKKLLQHVKAAKMRYIQFLEDQKKAKTETEKERKREKIQDEIAGVQKKRRKVLKIISTMQKVADEMAELAEKKHDFTLLTKSNAYRKSAKEKSNETAELDAKLSELKDKAKYLD</sequence>
<gene>
    <name evidence="3" type="ORF">HHUSO_G36063</name>
</gene>
<feature type="coiled-coil region" evidence="1">
    <location>
        <begin position="713"/>
        <end position="742"/>
    </location>
</feature>
<reference evidence="3 4" key="1">
    <citation type="submission" date="2021-05" db="EMBL/GenBank/DDBJ databases">
        <authorList>
            <person name="Zahm M."/>
            <person name="Klopp C."/>
            <person name="Cabau C."/>
            <person name="Kuhl H."/>
            <person name="Suciu R."/>
            <person name="Ciorpac M."/>
            <person name="Holostenco D."/>
            <person name="Gessner J."/>
            <person name="Wuertz S."/>
            <person name="Hohne C."/>
            <person name="Stock M."/>
            <person name="Gislard M."/>
            <person name="Lluch J."/>
            <person name="Milhes M."/>
            <person name="Lampietro C."/>
            <person name="Lopez Roques C."/>
            <person name="Donnadieu C."/>
            <person name="Du K."/>
            <person name="Schartl M."/>
            <person name="Guiguen Y."/>
        </authorList>
    </citation>
    <scope>NUCLEOTIDE SEQUENCE [LARGE SCALE GENOMIC DNA]</scope>
    <source>
        <strain evidence="3">Hh-F2</strain>
        <tissue evidence="3">Blood</tissue>
    </source>
</reference>
<keyword evidence="4" id="KW-1185">Reference proteome</keyword>
<proteinExistence type="predicted"/>
<dbReference type="PANTHER" id="PTHR37162">
    <property type="entry name" value="HAT FAMILY DIMERISATION DOMAINCONTAINING PROTEIN-RELATED"/>
    <property type="match status" value="1"/>
</dbReference>
<dbReference type="EMBL" id="JAHFZB010000055">
    <property type="protein sequence ID" value="KAK6466605.1"/>
    <property type="molecule type" value="Genomic_DNA"/>
</dbReference>
<protein>
    <recommendedName>
        <fullName evidence="5">BED-type domain-containing protein</fullName>
    </recommendedName>
</protein>
<evidence type="ECO:0008006" key="5">
    <source>
        <dbReference type="Google" id="ProtNLM"/>
    </source>
</evidence>
<dbReference type="PANTHER" id="PTHR37162:SF11">
    <property type="match status" value="1"/>
</dbReference>
<feature type="non-terminal residue" evidence="3">
    <location>
        <position position="1"/>
    </location>
</feature>